<dbReference type="Proteomes" id="UP000019197">
    <property type="component" value="Unassembled WGS sequence"/>
</dbReference>
<name>W1IMV9_9GAMM</name>
<dbReference type="EMBL" id="CBXE010000002">
    <property type="protein sequence ID" value="CDL78951.1"/>
    <property type="molecule type" value="Genomic_DNA"/>
</dbReference>
<proteinExistence type="predicted"/>
<organism evidence="1 2">
    <name type="scientific">Xenorhabdus cabanillasii JM26</name>
    <dbReference type="NCBI Taxonomy" id="1427517"/>
    <lineage>
        <taxon>Bacteria</taxon>
        <taxon>Pseudomonadati</taxon>
        <taxon>Pseudomonadota</taxon>
        <taxon>Gammaproteobacteria</taxon>
        <taxon>Enterobacterales</taxon>
        <taxon>Morganellaceae</taxon>
        <taxon>Xenorhabdus</taxon>
    </lineage>
</organism>
<reference evidence="1 2" key="1">
    <citation type="submission" date="2013-11" db="EMBL/GenBank/DDBJ databases">
        <title>Draft genome sequence and annotation of the entomopathogenic bacterium, Xenorhabdus cabanillasi strain JM26.</title>
        <authorList>
            <person name="Gualtieri M."/>
            <person name="Ogier J.C."/>
            <person name="Pages S."/>
            <person name="Givaudan A."/>
            <person name="Gaudriault S."/>
        </authorList>
    </citation>
    <scope>NUCLEOTIDE SEQUENCE [LARGE SCALE GENOMIC DNA]</scope>
    <source>
        <strain evidence="1 2">JM26</strain>
    </source>
</reference>
<evidence type="ECO:0000313" key="2">
    <source>
        <dbReference type="Proteomes" id="UP000019197"/>
    </source>
</evidence>
<protein>
    <submittedName>
        <fullName evidence="1">Uncharacterized protein</fullName>
    </submittedName>
</protein>
<dbReference type="AlphaFoldDB" id="W1IMV9"/>
<accession>W1IMV9</accession>
<gene>
    <name evidence="1" type="ORF">XCR1_100010</name>
</gene>
<comment type="caution">
    <text evidence="1">The sequence shown here is derived from an EMBL/GenBank/DDBJ whole genome shotgun (WGS) entry which is preliminary data.</text>
</comment>
<sequence>MKGEGRFPNGTVRAHMVLRYGVEMSTAVVELQYYLVFFGIG</sequence>
<evidence type="ECO:0000313" key="1">
    <source>
        <dbReference type="EMBL" id="CDL78951.1"/>
    </source>
</evidence>